<dbReference type="InterPro" id="IPR011043">
    <property type="entry name" value="Gal_Oxase/kelch_b-propeller"/>
</dbReference>
<proteinExistence type="predicted"/>
<evidence type="ECO:0000313" key="2">
    <source>
        <dbReference type="Proteomes" id="UP001162131"/>
    </source>
</evidence>
<dbReference type="Proteomes" id="UP001162131">
    <property type="component" value="Unassembled WGS sequence"/>
</dbReference>
<reference evidence="1" key="1">
    <citation type="submission" date="2021-09" db="EMBL/GenBank/DDBJ databases">
        <authorList>
            <consortium name="AG Swart"/>
            <person name="Singh M."/>
            <person name="Singh A."/>
            <person name="Seah K."/>
            <person name="Emmerich C."/>
        </authorList>
    </citation>
    <scope>NUCLEOTIDE SEQUENCE</scope>
    <source>
        <strain evidence="1">ATCC30299</strain>
    </source>
</reference>
<dbReference type="AlphaFoldDB" id="A0AAU9JR25"/>
<name>A0AAU9JR25_9CILI</name>
<comment type="caution">
    <text evidence="1">The sequence shown here is derived from an EMBL/GenBank/DDBJ whole genome shotgun (WGS) entry which is preliminary data.</text>
</comment>
<accession>A0AAU9JR25</accession>
<dbReference type="SUPFAM" id="SSF50965">
    <property type="entry name" value="Galactose oxidase, central domain"/>
    <property type="match status" value="1"/>
</dbReference>
<sequence length="575" mass="65428">MMAKKCFMPGCMNEVEHACKCSSPETLMCGEHIGEHVNLPNRAHNIESIFMQPYEGTKEAVLEFLAKENSKCSELRRKIIDSISQRLPNSEKDLEEFIGKLYCYLDEINEFFAKISQASKLLKSEQDPILGLLSLQPQEAIEKAKLMNIASRNWCNGAKLFYTINKKLEGLNRSFFTEIYRAYLEKRNVQNTPETHDKISKPTSIESANVNDSISLIINENSGCLKIRKENKAIKIPQENETSLLNSQMNAATNNLNASNIIDTLRNKTAEILSRPNNPELEIDFRATCSAIQINSYDPPLMQAYQDYLNAYQQKTSLYSLTIDEDSRVNLIIYNTETETEEVKILQTPESLGACTCITQLPNGKLFCFGKYLPSGITELIDVNGGVKVLPSGTPCNSSSCIYFNNSVYCFGGHDIGELTLSSRFDLDRNRWIQLAPMPKADYGCNSITFNRNILISGWKYSNLLLYSIDIDSFSTIPHEFTKNRRKILINAKRLYLIESYRSIYESDIGSLWNWRRIGKSNINCNPDQVYCSYNKGGIFISNIERPGKAYYCFNLDQKSLLILPTQIGMFHLKK</sequence>
<keyword evidence="2" id="KW-1185">Reference proteome</keyword>
<evidence type="ECO:0000313" key="1">
    <source>
        <dbReference type="EMBL" id="CAG9324196.1"/>
    </source>
</evidence>
<dbReference type="Gene3D" id="2.120.10.80">
    <property type="entry name" value="Kelch-type beta propeller"/>
    <property type="match status" value="1"/>
</dbReference>
<dbReference type="InterPro" id="IPR015915">
    <property type="entry name" value="Kelch-typ_b-propeller"/>
</dbReference>
<protein>
    <submittedName>
        <fullName evidence="1">Uncharacterized protein</fullName>
    </submittedName>
</protein>
<organism evidence="1 2">
    <name type="scientific">Blepharisma stoltei</name>
    <dbReference type="NCBI Taxonomy" id="1481888"/>
    <lineage>
        <taxon>Eukaryota</taxon>
        <taxon>Sar</taxon>
        <taxon>Alveolata</taxon>
        <taxon>Ciliophora</taxon>
        <taxon>Postciliodesmatophora</taxon>
        <taxon>Heterotrichea</taxon>
        <taxon>Heterotrichida</taxon>
        <taxon>Blepharismidae</taxon>
        <taxon>Blepharisma</taxon>
    </lineage>
</organism>
<gene>
    <name evidence="1" type="ORF">BSTOLATCC_MIC35993</name>
</gene>
<dbReference type="EMBL" id="CAJZBQ010000036">
    <property type="protein sequence ID" value="CAG9324196.1"/>
    <property type="molecule type" value="Genomic_DNA"/>
</dbReference>